<accession>A0ABX6J1Q5</accession>
<organism evidence="1 2">
    <name type="scientific">Blautia producta ATCC 27340 = DSM 2950</name>
    <dbReference type="NCBI Taxonomy" id="1121114"/>
    <lineage>
        <taxon>Bacteria</taxon>
        <taxon>Bacillati</taxon>
        <taxon>Bacillota</taxon>
        <taxon>Clostridia</taxon>
        <taxon>Lachnospirales</taxon>
        <taxon>Lachnospiraceae</taxon>
        <taxon>Blautia</taxon>
    </lineage>
</organism>
<sequence length="85" mass="9464">MGKVSIKLFQSTLSSQRVTPLANSLNLSYEISIHTLLAESDKGRLFIYELLKSISIHTLLAESDPNIAANSPARLDFNPHSPRRE</sequence>
<keyword evidence="2" id="KW-1185">Reference proteome</keyword>
<evidence type="ECO:0000313" key="1">
    <source>
        <dbReference type="EMBL" id="QIB53379.1"/>
    </source>
</evidence>
<dbReference type="Proteomes" id="UP000464715">
    <property type="component" value="Chromosome"/>
</dbReference>
<name>A0ABX6J1Q5_9FIRM</name>
<gene>
    <name evidence="1" type="ORF">GXM18_27125</name>
</gene>
<reference evidence="1 2" key="1">
    <citation type="submission" date="2020-02" db="EMBL/GenBank/DDBJ databases">
        <title>Complete genome sequence of Blautia producta JCM 1471(T).</title>
        <authorList>
            <person name="Tourlousse D.M."/>
            <person name="Sakamoto M."/>
            <person name="Miura T."/>
            <person name="Narita K."/>
            <person name="Ohashi A."/>
            <person name="Uchino Y."/>
            <person name="Yamazoe A."/>
            <person name="Kameyama K."/>
            <person name="Terauchi J."/>
            <person name="Ohkuma M."/>
            <person name="Kawasaki H."/>
            <person name="Sekiguchi Y."/>
        </authorList>
    </citation>
    <scope>NUCLEOTIDE SEQUENCE [LARGE SCALE GENOMIC DNA]</scope>
    <source>
        <strain evidence="1 2">JCM 1471</strain>
    </source>
</reference>
<protein>
    <submittedName>
        <fullName evidence="1">Uncharacterized protein</fullName>
    </submittedName>
</protein>
<dbReference type="EMBL" id="CP048626">
    <property type="protein sequence ID" value="QIB53379.1"/>
    <property type="molecule type" value="Genomic_DNA"/>
</dbReference>
<evidence type="ECO:0000313" key="2">
    <source>
        <dbReference type="Proteomes" id="UP000464715"/>
    </source>
</evidence>
<proteinExistence type="predicted"/>